<dbReference type="CDD" id="cd07038">
    <property type="entry name" value="TPP_PYR_PDC_IPDC_like"/>
    <property type="match status" value="1"/>
</dbReference>
<evidence type="ECO:0000259" key="11">
    <source>
        <dbReference type="Pfam" id="PF02775"/>
    </source>
</evidence>
<evidence type="ECO:0000256" key="9">
    <source>
        <dbReference type="RuleBase" id="RU362132"/>
    </source>
</evidence>
<dbReference type="EMBL" id="JXYA01000027">
    <property type="protein sequence ID" value="KJZ08317.1"/>
    <property type="molecule type" value="Genomic_DNA"/>
</dbReference>
<dbReference type="AlphaFoldDB" id="A0A0F4QNT6"/>
<dbReference type="Pfam" id="PF00205">
    <property type="entry name" value="TPP_enzyme_M"/>
    <property type="match status" value="1"/>
</dbReference>
<dbReference type="GO" id="GO:0004737">
    <property type="term" value="F:pyruvate decarboxylase activity"/>
    <property type="evidence" value="ECO:0007669"/>
    <property type="project" value="TreeGrafter"/>
</dbReference>
<dbReference type="InterPro" id="IPR012001">
    <property type="entry name" value="Thiamin_PyroP_enz_TPP-bd_dom"/>
</dbReference>
<evidence type="ECO:0000256" key="3">
    <source>
        <dbReference type="ARBA" id="ARBA00007812"/>
    </source>
</evidence>
<keyword evidence="7 9" id="KW-0786">Thiamine pyrophosphate</keyword>
<evidence type="ECO:0000256" key="7">
    <source>
        <dbReference type="ARBA" id="ARBA00023052"/>
    </source>
</evidence>
<dbReference type="Pfam" id="PF02775">
    <property type="entry name" value="TPP_enzyme_C"/>
    <property type="match status" value="1"/>
</dbReference>
<dbReference type="InterPro" id="IPR012110">
    <property type="entry name" value="PDC/IPDC-like"/>
</dbReference>
<dbReference type="PANTHER" id="PTHR43452">
    <property type="entry name" value="PYRUVATE DECARBOXYLASE"/>
    <property type="match status" value="1"/>
</dbReference>
<dbReference type="InterPro" id="IPR011766">
    <property type="entry name" value="TPP_enzyme_TPP-bd"/>
</dbReference>
<evidence type="ECO:0000256" key="6">
    <source>
        <dbReference type="ARBA" id="ARBA00022842"/>
    </source>
</evidence>
<dbReference type="InterPro" id="IPR029061">
    <property type="entry name" value="THDP-binding"/>
</dbReference>
<dbReference type="Proteomes" id="UP000033452">
    <property type="component" value="Unassembled WGS sequence"/>
</dbReference>
<dbReference type="GO" id="GO:0005829">
    <property type="term" value="C:cytosol"/>
    <property type="evidence" value="ECO:0007669"/>
    <property type="project" value="TreeGrafter"/>
</dbReference>
<dbReference type="InterPro" id="IPR012000">
    <property type="entry name" value="Thiamin_PyroP_enz_cen_dom"/>
</dbReference>
<keyword evidence="4" id="KW-0479">Metal-binding</keyword>
<dbReference type="Gene3D" id="3.40.50.970">
    <property type="match status" value="2"/>
</dbReference>
<keyword evidence="6" id="KW-0460">Magnesium</keyword>
<keyword evidence="13" id="KW-0670">Pyruvate</keyword>
<dbReference type="GO" id="GO:0000949">
    <property type="term" value="P:aromatic amino acid family catabolic process to alcohol via Ehrlich pathway"/>
    <property type="evidence" value="ECO:0007669"/>
    <property type="project" value="TreeGrafter"/>
</dbReference>
<proteinExistence type="inferred from homology"/>
<comment type="similarity">
    <text evidence="3 9">Belongs to the TPP enzyme family.</text>
</comment>
<dbReference type="InterPro" id="IPR029035">
    <property type="entry name" value="DHS-like_NAD/FAD-binding_dom"/>
</dbReference>
<comment type="caution">
    <text evidence="13">The sequence shown here is derived from an EMBL/GenBank/DDBJ whole genome shotgun (WGS) entry which is preliminary data.</text>
</comment>
<dbReference type="GO" id="GO:0000287">
    <property type="term" value="F:magnesium ion binding"/>
    <property type="evidence" value="ECO:0007669"/>
    <property type="project" value="InterPro"/>
</dbReference>
<keyword evidence="8" id="KW-0456">Lyase</keyword>
<dbReference type="GO" id="GO:0030976">
    <property type="term" value="F:thiamine pyrophosphate binding"/>
    <property type="evidence" value="ECO:0007669"/>
    <property type="project" value="InterPro"/>
</dbReference>
<keyword evidence="14" id="KW-1185">Reference proteome</keyword>
<feature type="domain" description="Thiamine pyrophosphate enzyme central" evidence="10">
    <location>
        <begin position="200"/>
        <end position="322"/>
    </location>
</feature>
<dbReference type="Gene3D" id="3.40.50.1220">
    <property type="entry name" value="TPP-binding domain"/>
    <property type="match status" value="1"/>
</dbReference>
<feature type="domain" description="Thiamine pyrophosphate enzyme TPP-binding" evidence="11">
    <location>
        <begin position="411"/>
        <end position="545"/>
    </location>
</feature>
<evidence type="ECO:0000256" key="2">
    <source>
        <dbReference type="ARBA" id="ARBA00001964"/>
    </source>
</evidence>
<protein>
    <submittedName>
        <fullName evidence="13">Pyruvate decarboxylase</fullName>
    </submittedName>
</protein>
<evidence type="ECO:0000256" key="4">
    <source>
        <dbReference type="ARBA" id="ARBA00022723"/>
    </source>
</evidence>
<comment type="cofactor">
    <cofactor evidence="2">
        <name>thiamine diphosphate</name>
        <dbReference type="ChEBI" id="CHEBI:58937"/>
    </cofactor>
</comment>
<dbReference type="Pfam" id="PF02776">
    <property type="entry name" value="TPP_enzyme_N"/>
    <property type="match status" value="1"/>
</dbReference>
<sequence length="564" mass="61180">MSYTVAEFITLRLKQLGCYHVFGVPGTSCSDFIDSLVADPDMQFVNTVNELEAGYAADGYGRQGAIGAVSVAYGVGTLSMANGIASALTERVPLAVINGGPTDKDLRLEAEYDVLFSHSTGFGKTDLKVFRKLTLGAAEIRTLEGAADRIDRLLIMAMERSGPVYIEIPQDLWKQPIGHFSPNLAYSPKRFKRGARAFTNAVADKLAQASNPVVLLGAELVRFGLVDEALHFVEAQNLPFYTTLLSKSLISESHPLFCGVYDSDLAPSTVTQGVESSDCVIALGCLFGIDHRYMVTKLGDKLLRVAFNKAMIGTEVLPKLSLGASLESLNQLPELSRTDRQIPTVAGQTYQDRRAQWQSKLGDNPYSGTLGHDGIFAAIGDFLMDQNDPYYISLDTCLASFPGADIPVLDTQCFLANPIWLSIGQGTPAAIGAYYATGKRPLIVTGDGGFQMVSQAFSSFVQNQIPGIIVIIDNGSYAIEQFLIDGTFFTEPDKAPLDYVMLNGWKYENMPHVYNGGIGLRVTSYEDLLGALRHAHARPDQPCVIAAQIPMKDLPAENRAFLGI</sequence>
<accession>A0A0F4QNT6</accession>
<evidence type="ECO:0000259" key="10">
    <source>
        <dbReference type="Pfam" id="PF00205"/>
    </source>
</evidence>
<dbReference type="PATRIC" id="fig|43658.5.peg.2742"/>
<dbReference type="SUPFAM" id="SSF52467">
    <property type="entry name" value="DHS-like NAD/FAD-binding domain"/>
    <property type="match status" value="1"/>
</dbReference>
<dbReference type="OrthoDB" id="9785953at2"/>
<evidence type="ECO:0000256" key="5">
    <source>
        <dbReference type="ARBA" id="ARBA00022793"/>
    </source>
</evidence>
<dbReference type="SUPFAM" id="SSF52518">
    <property type="entry name" value="Thiamin diphosphate-binding fold (THDP-binding)"/>
    <property type="match status" value="2"/>
</dbReference>
<evidence type="ECO:0000259" key="12">
    <source>
        <dbReference type="Pfam" id="PF02776"/>
    </source>
</evidence>
<comment type="cofactor">
    <cofactor evidence="1">
        <name>a metal cation</name>
        <dbReference type="ChEBI" id="CHEBI:25213"/>
    </cofactor>
</comment>
<evidence type="ECO:0000313" key="13">
    <source>
        <dbReference type="EMBL" id="KJZ08317.1"/>
    </source>
</evidence>
<organism evidence="13 14">
    <name type="scientific">Pseudoalteromonas rubra</name>
    <dbReference type="NCBI Taxonomy" id="43658"/>
    <lineage>
        <taxon>Bacteria</taxon>
        <taxon>Pseudomonadati</taxon>
        <taxon>Pseudomonadota</taxon>
        <taxon>Gammaproteobacteria</taxon>
        <taxon>Alteromonadales</taxon>
        <taxon>Pseudoalteromonadaceae</taxon>
        <taxon>Pseudoalteromonas</taxon>
    </lineage>
</organism>
<dbReference type="RefSeq" id="WP_046005404.1">
    <property type="nucleotide sequence ID" value="NZ_JXYA01000027.1"/>
</dbReference>
<gene>
    <name evidence="13" type="ORF">TW77_12975</name>
</gene>
<dbReference type="PANTHER" id="PTHR43452:SF30">
    <property type="entry name" value="PYRUVATE DECARBOXYLASE ISOZYME 1-RELATED"/>
    <property type="match status" value="1"/>
</dbReference>
<feature type="domain" description="Thiamine pyrophosphate enzyme N-terminal TPP-binding" evidence="12">
    <location>
        <begin position="4"/>
        <end position="107"/>
    </location>
</feature>
<keyword evidence="5" id="KW-0210">Decarboxylase</keyword>
<reference evidence="13 14" key="1">
    <citation type="journal article" date="2015" name="BMC Genomics">
        <title>Genome mining reveals unlocked bioactive potential of marine Gram-negative bacteria.</title>
        <authorList>
            <person name="Machado H."/>
            <person name="Sonnenschein E.C."/>
            <person name="Melchiorsen J."/>
            <person name="Gram L."/>
        </authorList>
    </citation>
    <scope>NUCLEOTIDE SEQUENCE [LARGE SCALE GENOMIC DNA]</scope>
    <source>
        <strain evidence="13 14">S2471</strain>
    </source>
</reference>
<evidence type="ECO:0000256" key="8">
    <source>
        <dbReference type="ARBA" id="ARBA00023239"/>
    </source>
</evidence>
<dbReference type="InterPro" id="IPR047213">
    <property type="entry name" value="TPP_PYR_PDC_IPDC-like"/>
</dbReference>
<evidence type="ECO:0000256" key="1">
    <source>
        <dbReference type="ARBA" id="ARBA00001920"/>
    </source>
</evidence>
<evidence type="ECO:0000313" key="14">
    <source>
        <dbReference type="Proteomes" id="UP000033452"/>
    </source>
</evidence>
<name>A0A0F4QNT6_9GAMM</name>